<keyword evidence="1 4" id="KW-0560">Oxidoreductase</keyword>
<feature type="domain" description="Peptide methionine sulphoxide reductase MsrA" evidence="6">
    <location>
        <begin position="43"/>
        <end position="194"/>
    </location>
</feature>
<dbReference type="InterPro" id="IPR036509">
    <property type="entry name" value="Met_Sox_Rdtase_MsrA_sf"/>
</dbReference>
<reference evidence="7" key="1">
    <citation type="journal article" date="2012" name="Environ. Microbiol.">
        <title>Genomic content of uncultured Bacteroidetes from contrasting oceanic provinces in the North Atlantic Ocean.</title>
        <authorList>
            <person name="Gomez-Pereira P.R."/>
            <person name="Schuler M."/>
            <person name="Fuchs B.M."/>
            <person name="Bennke C."/>
            <person name="Teeling H."/>
            <person name="Waldmann J."/>
            <person name="Richter M."/>
            <person name="Barbe V."/>
            <person name="Bataille E."/>
            <person name="Glockner F.O."/>
            <person name="Amann R."/>
        </authorList>
    </citation>
    <scope>NUCLEOTIDE SEQUENCE</scope>
</reference>
<comment type="similarity">
    <text evidence="4">Belongs to the MsrA Met sulfoxide reductase family.</text>
</comment>
<evidence type="ECO:0000256" key="2">
    <source>
        <dbReference type="ARBA" id="ARBA00047806"/>
    </source>
</evidence>
<keyword evidence="5" id="KW-0732">Signal</keyword>
<dbReference type="GO" id="GO:0008113">
    <property type="term" value="F:peptide-methionine (S)-S-oxide reductase activity"/>
    <property type="evidence" value="ECO:0007669"/>
    <property type="project" value="UniProtKB-UniRule"/>
</dbReference>
<dbReference type="HAMAP" id="MF_01401">
    <property type="entry name" value="MsrA"/>
    <property type="match status" value="1"/>
</dbReference>
<dbReference type="PANTHER" id="PTHR43774:SF1">
    <property type="entry name" value="PEPTIDE METHIONINE SULFOXIDE REDUCTASE MSRA 2"/>
    <property type="match status" value="1"/>
</dbReference>
<dbReference type="SUPFAM" id="SSF55068">
    <property type="entry name" value="Peptide methionine sulfoxide reductase"/>
    <property type="match status" value="1"/>
</dbReference>
<dbReference type="InterPro" id="IPR002569">
    <property type="entry name" value="Met_Sox_Rdtase_MsrA_dom"/>
</dbReference>
<comment type="catalytic activity">
    <reaction evidence="2 4">
        <text>L-methionyl-[protein] + [thioredoxin]-disulfide + H2O = L-methionyl-(S)-S-oxide-[protein] + [thioredoxin]-dithiol</text>
        <dbReference type="Rhea" id="RHEA:14217"/>
        <dbReference type="Rhea" id="RHEA-COMP:10698"/>
        <dbReference type="Rhea" id="RHEA-COMP:10700"/>
        <dbReference type="Rhea" id="RHEA-COMP:12313"/>
        <dbReference type="Rhea" id="RHEA-COMP:12315"/>
        <dbReference type="ChEBI" id="CHEBI:15377"/>
        <dbReference type="ChEBI" id="CHEBI:16044"/>
        <dbReference type="ChEBI" id="CHEBI:29950"/>
        <dbReference type="ChEBI" id="CHEBI:44120"/>
        <dbReference type="ChEBI" id="CHEBI:50058"/>
        <dbReference type="EC" id="1.8.4.11"/>
    </reaction>
</comment>
<evidence type="ECO:0000256" key="4">
    <source>
        <dbReference type="HAMAP-Rule" id="MF_01401"/>
    </source>
</evidence>
<protein>
    <recommendedName>
        <fullName evidence="4">Peptide methionine sulfoxide reductase MsrA</fullName>
        <shortName evidence="4">Protein-methionine-S-oxide reductase</shortName>
        <ecNumber evidence="4">1.8.4.11</ecNumber>
    </recommendedName>
    <alternativeName>
        <fullName evidence="4">Peptide-methionine (S)-S-oxide reductase</fullName>
        <shortName evidence="4">Peptide Met(O) reductase</shortName>
    </alternativeName>
</protein>
<accession>H6RG45</accession>
<dbReference type="EMBL" id="FO117595">
    <property type="protein sequence ID" value="CCG00006.1"/>
    <property type="molecule type" value="Genomic_DNA"/>
</dbReference>
<dbReference type="Gene3D" id="3.30.1060.10">
    <property type="entry name" value="Peptide methionine sulphoxide reductase MsrA"/>
    <property type="match status" value="1"/>
</dbReference>
<organism evidence="7">
    <name type="scientific">uncultured Flavobacteriia bacterium</name>
    <dbReference type="NCBI Taxonomy" id="212695"/>
    <lineage>
        <taxon>Bacteria</taxon>
        <taxon>Pseudomonadati</taxon>
        <taxon>Bacteroidota</taxon>
        <taxon>Flavobacteriia</taxon>
        <taxon>environmental samples</taxon>
    </lineage>
</organism>
<evidence type="ECO:0000256" key="5">
    <source>
        <dbReference type="SAM" id="SignalP"/>
    </source>
</evidence>
<proteinExistence type="inferred from homology"/>
<feature type="signal peptide" evidence="5">
    <location>
        <begin position="1"/>
        <end position="15"/>
    </location>
</feature>
<comment type="catalytic activity">
    <reaction evidence="3 4">
        <text>[thioredoxin]-disulfide + L-methionine + H2O = L-methionine (S)-S-oxide + [thioredoxin]-dithiol</text>
        <dbReference type="Rhea" id="RHEA:19993"/>
        <dbReference type="Rhea" id="RHEA-COMP:10698"/>
        <dbReference type="Rhea" id="RHEA-COMP:10700"/>
        <dbReference type="ChEBI" id="CHEBI:15377"/>
        <dbReference type="ChEBI" id="CHEBI:29950"/>
        <dbReference type="ChEBI" id="CHEBI:50058"/>
        <dbReference type="ChEBI" id="CHEBI:57844"/>
        <dbReference type="ChEBI" id="CHEBI:58772"/>
        <dbReference type="EC" id="1.8.4.11"/>
    </reaction>
</comment>
<evidence type="ECO:0000259" key="6">
    <source>
        <dbReference type="Pfam" id="PF01625"/>
    </source>
</evidence>
<feature type="chain" id="PRO_5013062273" description="Peptide methionine sulfoxide reductase MsrA" evidence="5">
    <location>
        <begin position="16"/>
        <end position="219"/>
    </location>
</feature>
<dbReference type="PANTHER" id="PTHR43774">
    <property type="entry name" value="PEPTIDE METHIONINE SULFOXIDE REDUCTASE"/>
    <property type="match status" value="1"/>
</dbReference>
<reference evidence="7" key="2">
    <citation type="submission" date="2012-02" db="EMBL/GenBank/DDBJ databases">
        <authorList>
            <person name="Genoscope - CEA"/>
        </authorList>
    </citation>
    <scope>NUCLEOTIDE SEQUENCE</scope>
</reference>
<evidence type="ECO:0000256" key="3">
    <source>
        <dbReference type="ARBA" id="ARBA00048782"/>
    </source>
</evidence>
<gene>
    <name evidence="4 7" type="primary">msrA</name>
    <name evidence="7" type="ORF">VIS_S3CFB50034</name>
</gene>
<evidence type="ECO:0000256" key="1">
    <source>
        <dbReference type="ARBA" id="ARBA00023002"/>
    </source>
</evidence>
<dbReference type="EC" id="1.8.4.11" evidence="4"/>
<dbReference type="AlphaFoldDB" id="H6RG45"/>
<evidence type="ECO:0000313" key="7">
    <source>
        <dbReference type="EMBL" id="CCG00006.1"/>
    </source>
</evidence>
<name>H6RG45_9BACT</name>
<feature type="active site" evidence="4">
    <location>
        <position position="50"/>
    </location>
</feature>
<comment type="function">
    <text evidence="4">Has an important function as a repair enzyme for proteins that have been inactivated by oxidation. Catalyzes the reversible oxidation-reduction of methionine sulfoxide in proteins to methionine.</text>
</comment>
<dbReference type="NCBIfam" id="TIGR00401">
    <property type="entry name" value="msrA"/>
    <property type="match status" value="1"/>
</dbReference>
<sequence>MQLFISSILSSTFLACTIAAPKATDNALPATSQSYNVAQHLETAYFASGCFWCVEAVFEQVNGVEDVISGYAGGDTVNPTYNQVVTGRTGHAETTKVIYDPKKIDFKTLVTVFFGSHDPTTLNRQGPDKGTHYRSIAFYQNDAEKLIIKKHIEKLTNTKRYINPIVTEVKAYEVFYQAEDYHQNYEQNNPNNPYIKAVSKPRVSSFLQAYPELLKKGLE</sequence>
<dbReference type="Pfam" id="PF01625">
    <property type="entry name" value="PMSR"/>
    <property type="match status" value="1"/>
</dbReference>
<dbReference type="GO" id="GO:0033744">
    <property type="term" value="F:L-methionine:thioredoxin-disulfide S-oxidoreductase activity"/>
    <property type="evidence" value="ECO:0007669"/>
    <property type="project" value="RHEA"/>
</dbReference>